<evidence type="ECO:0000256" key="10">
    <source>
        <dbReference type="ARBA" id="ARBA00022989"/>
    </source>
</evidence>
<evidence type="ECO:0000259" key="15">
    <source>
        <dbReference type="PROSITE" id="PS50846"/>
    </source>
</evidence>
<dbReference type="PANTHER" id="PTHR43520:SF8">
    <property type="entry name" value="P-TYPE CU(+) TRANSPORTER"/>
    <property type="match status" value="1"/>
</dbReference>
<dbReference type="AlphaFoldDB" id="A0A1B3WEK3"/>
<feature type="transmembrane region" description="Helical" evidence="14">
    <location>
        <begin position="207"/>
        <end position="225"/>
    </location>
</feature>
<dbReference type="SUPFAM" id="SSF81665">
    <property type="entry name" value="Calcium ATPase, transmembrane domain M"/>
    <property type="match status" value="1"/>
</dbReference>
<protein>
    <recommendedName>
        <fullName evidence="3">P-type Cu(+) transporter</fullName>
        <ecNumber evidence="3">7.2.2.8</ecNumber>
    </recommendedName>
</protein>
<comment type="subcellular location">
    <subcellularLocation>
        <location evidence="1">Cell membrane</location>
        <topology evidence="1">Multi-pass membrane protein</topology>
    </subcellularLocation>
</comment>
<organism evidence="16 17">
    <name type="scientific">Dialister pneumosintes</name>
    <dbReference type="NCBI Taxonomy" id="39950"/>
    <lineage>
        <taxon>Bacteria</taxon>
        <taxon>Bacillati</taxon>
        <taxon>Bacillota</taxon>
        <taxon>Negativicutes</taxon>
        <taxon>Veillonellales</taxon>
        <taxon>Veillonellaceae</taxon>
        <taxon>Dialister</taxon>
    </lineage>
</organism>
<keyword evidence="7" id="KW-0813">Transport</keyword>
<dbReference type="InterPro" id="IPR023298">
    <property type="entry name" value="ATPase_P-typ_TM_dom_sf"/>
</dbReference>
<keyword evidence="14" id="KW-1003">Cell membrane</keyword>
<feature type="transmembrane region" description="Helical" evidence="14">
    <location>
        <begin position="128"/>
        <end position="146"/>
    </location>
</feature>
<dbReference type="CDD" id="cd00371">
    <property type="entry name" value="HMA"/>
    <property type="match status" value="2"/>
</dbReference>
<keyword evidence="8 14" id="KW-0067">ATP-binding</keyword>
<keyword evidence="5 14" id="KW-0479">Metal-binding</keyword>
<dbReference type="GO" id="GO:0055070">
    <property type="term" value="P:copper ion homeostasis"/>
    <property type="evidence" value="ECO:0007669"/>
    <property type="project" value="TreeGrafter"/>
</dbReference>
<evidence type="ECO:0000256" key="13">
    <source>
        <dbReference type="ARBA" id="ARBA00049289"/>
    </source>
</evidence>
<dbReference type="PRINTS" id="PR00119">
    <property type="entry name" value="CATATPASE"/>
</dbReference>
<dbReference type="FunFam" id="2.70.150.10:FF:000002">
    <property type="entry name" value="Copper-transporting ATPase 1, putative"/>
    <property type="match status" value="1"/>
</dbReference>
<dbReference type="SUPFAM" id="SSF56784">
    <property type="entry name" value="HAD-like"/>
    <property type="match status" value="1"/>
</dbReference>
<dbReference type="GO" id="GO:0043682">
    <property type="term" value="F:P-type divalent copper transporter activity"/>
    <property type="evidence" value="ECO:0007669"/>
    <property type="project" value="TreeGrafter"/>
</dbReference>
<dbReference type="InterPro" id="IPR023214">
    <property type="entry name" value="HAD_sf"/>
</dbReference>
<evidence type="ECO:0000256" key="1">
    <source>
        <dbReference type="ARBA" id="ARBA00004651"/>
    </source>
</evidence>
<dbReference type="Gene3D" id="3.40.50.1000">
    <property type="entry name" value="HAD superfamily/HAD-like"/>
    <property type="match status" value="1"/>
</dbReference>
<feature type="transmembrane region" description="Helical" evidence="14">
    <location>
        <begin position="167"/>
        <end position="187"/>
    </location>
</feature>
<dbReference type="PROSITE" id="PS50846">
    <property type="entry name" value="HMA_2"/>
    <property type="match status" value="2"/>
</dbReference>
<dbReference type="PROSITE" id="PS00154">
    <property type="entry name" value="ATPASE_E1_E2"/>
    <property type="match status" value="1"/>
</dbReference>
<evidence type="ECO:0000256" key="9">
    <source>
        <dbReference type="ARBA" id="ARBA00022967"/>
    </source>
</evidence>
<sequence>MKKYIVIGMTCAMCQAHVEKAVGKVEGVSSVTVSLLTNSMVVEGIYSDEAILHAVQQAGYQAIPFTAEESSSKESSVEVLTDALSDKETPQLKKRLKVSFIFLFLLMFITVGNHVFKLPLPDFFVGNYIGLALMQMILTMIILGINHKLFYTGVTTLWKGMPTMDTLVSLGSGVSFLWSISIVFKMTYMITTGNSVSDLESIYYEQLYFESAAMIPTFIIIGKILESISKGRTTNALKSLLQMKPKTAMVERSGKEIVLPVEEIVVGDIFIVKPGESVPVDGVIIEGATSINESALTGESIPVDKEVGDKISAATINTVGFIRAKALYVGEDTTFSQIIKLMSEASATKAPIARGADKVASIFVPSIMMISLFVFIGWLLYGASLAHALEYAISVLVISCPCTLGLATPVAIMVGSTMGAKNGILFKTGEALENTGKVRMVALDKTGTITKGQPYVTDVIPASGVTSTEFLTLAYSLEVKSEHPLSKAIVDFAKEQSIDAVKVDSFKVFIGNGIEGSINHALVHAGSLRFIKQYISLDFTLLTLYEKLTSEGKTPILFEKNKKYMGLIAVSDIIKEDSAFAISKLRKLGIKTIMMTGDNEKTAHAIGMKAGVDQIFANVLPDAKEKNITQWKEQGLVAMVGDGINDAPALASADIGMAIGAGTDVAIESADVVLVNSSLMDIVSAVQLSRATLKNVYQNLFWGFAYNMTLIPLAAGLYPNIHITPMWGAAIMALSSVTVCLNALRLNNVKLTRPTEGSSIIDPKEINTSLNVKENKEMKVAITIEGMMCGHCEMMVKKAFEEMDAVISAEVSHEKGQAILTLKSAIQEADIKAMLESKGYKFKHFKNLD</sequence>
<dbReference type="SFLD" id="SFLDG00002">
    <property type="entry name" value="C1.7:_P-type_atpase_like"/>
    <property type="match status" value="1"/>
</dbReference>
<dbReference type="InterPro" id="IPR008250">
    <property type="entry name" value="ATPase_P-typ_transduc_dom_A_sf"/>
</dbReference>
<evidence type="ECO:0000256" key="14">
    <source>
        <dbReference type="RuleBase" id="RU362081"/>
    </source>
</evidence>
<keyword evidence="9" id="KW-1278">Translocase</keyword>
<dbReference type="PRINTS" id="PR00943">
    <property type="entry name" value="CUATPASE"/>
</dbReference>
<keyword evidence="7" id="KW-0187">Copper transport</keyword>
<dbReference type="STRING" id="39950.BCB69_05125"/>
<dbReference type="NCBIfam" id="TIGR01525">
    <property type="entry name" value="ATPase-IB_hvy"/>
    <property type="match status" value="1"/>
</dbReference>
<dbReference type="NCBIfam" id="TIGR01494">
    <property type="entry name" value="ATPase_P-type"/>
    <property type="match status" value="1"/>
</dbReference>
<dbReference type="InterPro" id="IPR018303">
    <property type="entry name" value="ATPase_P-typ_P_site"/>
</dbReference>
<dbReference type="InterPro" id="IPR036412">
    <property type="entry name" value="HAD-like_sf"/>
</dbReference>
<feature type="transmembrane region" description="Helical" evidence="14">
    <location>
        <begin position="393"/>
        <end position="414"/>
    </location>
</feature>
<dbReference type="GO" id="GO:0140581">
    <property type="term" value="F:P-type monovalent copper transporter activity"/>
    <property type="evidence" value="ECO:0007669"/>
    <property type="project" value="UniProtKB-EC"/>
</dbReference>
<name>A0A1B3WEK3_9FIRM</name>
<dbReference type="Gene3D" id="3.30.70.100">
    <property type="match status" value="2"/>
</dbReference>
<dbReference type="SUPFAM" id="SSF55008">
    <property type="entry name" value="HMA, heavy metal-associated domain"/>
    <property type="match status" value="2"/>
</dbReference>
<dbReference type="InterPro" id="IPR027256">
    <property type="entry name" value="P-typ_ATPase_IB"/>
</dbReference>
<dbReference type="GO" id="GO:0016887">
    <property type="term" value="F:ATP hydrolysis activity"/>
    <property type="evidence" value="ECO:0007669"/>
    <property type="project" value="InterPro"/>
</dbReference>
<dbReference type="InterPro" id="IPR001757">
    <property type="entry name" value="P_typ_ATPase"/>
</dbReference>
<dbReference type="EC" id="7.2.2.8" evidence="3"/>
<feature type="transmembrane region" description="Helical" evidence="14">
    <location>
        <begin position="700"/>
        <end position="718"/>
    </location>
</feature>
<dbReference type="InterPro" id="IPR044492">
    <property type="entry name" value="P_typ_ATPase_HD_dom"/>
</dbReference>
<dbReference type="InterPro" id="IPR006121">
    <property type="entry name" value="HMA_dom"/>
</dbReference>
<evidence type="ECO:0000313" key="16">
    <source>
        <dbReference type="EMBL" id="AOH39381.1"/>
    </source>
</evidence>
<keyword evidence="7" id="KW-0406">Ion transport</keyword>
<evidence type="ECO:0000256" key="5">
    <source>
        <dbReference type="ARBA" id="ARBA00022723"/>
    </source>
</evidence>
<feature type="domain" description="HMA" evidence="15">
    <location>
        <begin position="1"/>
        <end position="63"/>
    </location>
</feature>
<proteinExistence type="inferred from homology"/>
<evidence type="ECO:0000313" key="17">
    <source>
        <dbReference type="Proteomes" id="UP000094757"/>
    </source>
</evidence>
<dbReference type="GO" id="GO:0005524">
    <property type="term" value="F:ATP binding"/>
    <property type="evidence" value="ECO:0007669"/>
    <property type="project" value="UniProtKB-UniRule"/>
</dbReference>
<dbReference type="KEGG" id="dpn:BCB69_05125"/>
<feature type="transmembrane region" description="Helical" evidence="14">
    <location>
        <begin position="359"/>
        <end position="381"/>
    </location>
</feature>
<dbReference type="InterPro" id="IPR023299">
    <property type="entry name" value="ATPase_P-typ_cyto_dom_N"/>
</dbReference>
<dbReference type="RefSeq" id="WP_069177199.1">
    <property type="nucleotide sequence ID" value="NZ_CP017037.1"/>
</dbReference>
<comment type="similarity">
    <text evidence="2 14">Belongs to the cation transport ATPase (P-type) (TC 3.A.3) family. Type IB subfamily.</text>
</comment>
<feature type="transmembrane region" description="Helical" evidence="14">
    <location>
        <begin position="98"/>
        <end position="116"/>
    </location>
</feature>
<evidence type="ECO:0000256" key="12">
    <source>
        <dbReference type="ARBA" id="ARBA00023136"/>
    </source>
</evidence>
<dbReference type="GO" id="GO:0005886">
    <property type="term" value="C:plasma membrane"/>
    <property type="evidence" value="ECO:0007669"/>
    <property type="project" value="UniProtKB-SubCell"/>
</dbReference>
<dbReference type="Pfam" id="PF00122">
    <property type="entry name" value="E1-E2_ATPase"/>
    <property type="match status" value="1"/>
</dbReference>
<evidence type="ECO:0000256" key="8">
    <source>
        <dbReference type="ARBA" id="ARBA00022840"/>
    </source>
</evidence>
<dbReference type="GO" id="GO:0005507">
    <property type="term" value="F:copper ion binding"/>
    <property type="evidence" value="ECO:0007669"/>
    <property type="project" value="TreeGrafter"/>
</dbReference>
<reference evidence="17" key="1">
    <citation type="submission" date="2016-08" db="EMBL/GenBank/DDBJ databases">
        <authorList>
            <person name="Holder M.E."/>
            <person name="Ajami N.J."/>
            <person name="Petrosino J.F."/>
        </authorList>
    </citation>
    <scope>NUCLEOTIDE SEQUENCE [LARGE SCALE GENOMIC DNA]</scope>
    <source>
        <strain evidence="17">F0677</strain>
    </source>
</reference>
<evidence type="ECO:0000256" key="11">
    <source>
        <dbReference type="ARBA" id="ARBA00023008"/>
    </source>
</evidence>
<dbReference type="PANTHER" id="PTHR43520">
    <property type="entry name" value="ATP7, ISOFORM B"/>
    <property type="match status" value="1"/>
</dbReference>
<keyword evidence="11" id="KW-0186">Copper</keyword>
<dbReference type="CDD" id="cd02094">
    <property type="entry name" value="P-type_ATPase_Cu-like"/>
    <property type="match status" value="1"/>
</dbReference>
<dbReference type="SFLD" id="SFLDS00003">
    <property type="entry name" value="Haloacid_Dehalogenase"/>
    <property type="match status" value="1"/>
</dbReference>
<evidence type="ECO:0000256" key="6">
    <source>
        <dbReference type="ARBA" id="ARBA00022741"/>
    </source>
</evidence>
<dbReference type="SFLD" id="SFLDF00027">
    <property type="entry name" value="p-type_atpase"/>
    <property type="match status" value="1"/>
</dbReference>
<accession>A0A1B3WEK3</accession>
<evidence type="ECO:0000256" key="4">
    <source>
        <dbReference type="ARBA" id="ARBA00022692"/>
    </source>
</evidence>
<dbReference type="InterPro" id="IPR036163">
    <property type="entry name" value="HMA_dom_sf"/>
</dbReference>
<keyword evidence="12 14" id="KW-0472">Membrane</keyword>
<keyword evidence="6 14" id="KW-0547">Nucleotide-binding</keyword>
<dbReference type="SUPFAM" id="SSF81653">
    <property type="entry name" value="Calcium ATPase, transduction domain A"/>
    <property type="match status" value="1"/>
</dbReference>
<dbReference type="NCBIfam" id="TIGR01511">
    <property type="entry name" value="ATPase-IB1_Cu"/>
    <property type="match status" value="1"/>
</dbReference>
<feature type="transmembrane region" description="Helical" evidence="14">
    <location>
        <begin position="724"/>
        <end position="744"/>
    </location>
</feature>
<dbReference type="Gene3D" id="3.40.1110.10">
    <property type="entry name" value="Calcium-transporting ATPase, cytoplasmic domain N"/>
    <property type="match status" value="1"/>
</dbReference>
<feature type="domain" description="HMA" evidence="15">
    <location>
        <begin position="778"/>
        <end position="843"/>
    </location>
</feature>
<evidence type="ECO:0000256" key="7">
    <source>
        <dbReference type="ARBA" id="ARBA00022796"/>
    </source>
</evidence>
<dbReference type="Pfam" id="PF00702">
    <property type="entry name" value="Hydrolase"/>
    <property type="match status" value="1"/>
</dbReference>
<keyword evidence="10 14" id="KW-1133">Transmembrane helix</keyword>
<comment type="catalytic activity">
    <reaction evidence="13">
        <text>Cu(+)(in) + ATP + H2O = Cu(+)(out) + ADP + phosphate + H(+)</text>
        <dbReference type="Rhea" id="RHEA:25792"/>
        <dbReference type="ChEBI" id="CHEBI:15377"/>
        <dbReference type="ChEBI" id="CHEBI:15378"/>
        <dbReference type="ChEBI" id="CHEBI:30616"/>
        <dbReference type="ChEBI" id="CHEBI:43474"/>
        <dbReference type="ChEBI" id="CHEBI:49552"/>
        <dbReference type="ChEBI" id="CHEBI:456216"/>
        <dbReference type="EC" id="7.2.2.8"/>
    </reaction>
</comment>
<dbReference type="InterPro" id="IPR059000">
    <property type="entry name" value="ATPase_P-type_domA"/>
</dbReference>
<keyword evidence="4 14" id="KW-0812">Transmembrane</keyword>
<dbReference type="Gene3D" id="2.70.150.10">
    <property type="entry name" value="Calcium-transporting ATPase, cytoplasmic transduction domain A"/>
    <property type="match status" value="1"/>
</dbReference>
<dbReference type="Pfam" id="PF00403">
    <property type="entry name" value="HMA"/>
    <property type="match status" value="2"/>
</dbReference>
<dbReference type="Proteomes" id="UP000094757">
    <property type="component" value="Chromosome"/>
</dbReference>
<evidence type="ECO:0000256" key="3">
    <source>
        <dbReference type="ARBA" id="ARBA00012517"/>
    </source>
</evidence>
<evidence type="ECO:0000256" key="2">
    <source>
        <dbReference type="ARBA" id="ARBA00006024"/>
    </source>
</evidence>
<gene>
    <name evidence="16" type="ORF">BCB69_05125</name>
</gene>
<dbReference type="EMBL" id="CP017037">
    <property type="protein sequence ID" value="AOH39381.1"/>
    <property type="molecule type" value="Genomic_DNA"/>
</dbReference>